<dbReference type="Proteomes" id="UP000807825">
    <property type="component" value="Unassembled WGS sequence"/>
</dbReference>
<sequence>MGGYKFEQYCRPRGDYRIRQIIDFLDLMKDAFRCSVLYDDHSRPVDLTEQGLGKIFKKIAERKSPGPGIIEHFFTIDPRKRHPNTVRIEIITGHHPEKVFMDTYNISMDDKRKVPNLDYLEKSIEIFKPFEAYLSENENEFRLDAYGRQQYVPKFDKPTMIRGFHYLDENMARSIGGIKYCLKAPAWNVERFCEGVLIELTPRLFDSNDPEHLEIQKEVMDYFHL</sequence>
<gene>
    <name evidence="1" type="ORF">HY912_12380</name>
</gene>
<organism evidence="1 2">
    <name type="scientific">Desulfomonile tiedjei</name>
    <dbReference type="NCBI Taxonomy" id="2358"/>
    <lineage>
        <taxon>Bacteria</taxon>
        <taxon>Pseudomonadati</taxon>
        <taxon>Thermodesulfobacteriota</taxon>
        <taxon>Desulfomonilia</taxon>
        <taxon>Desulfomonilales</taxon>
        <taxon>Desulfomonilaceae</taxon>
        <taxon>Desulfomonile</taxon>
    </lineage>
</organism>
<reference evidence="1" key="1">
    <citation type="submission" date="2020-07" db="EMBL/GenBank/DDBJ databases">
        <title>Huge and variable diversity of episymbiotic CPR bacteria and DPANN archaea in groundwater ecosystems.</title>
        <authorList>
            <person name="He C.Y."/>
            <person name="Keren R."/>
            <person name="Whittaker M."/>
            <person name="Farag I.F."/>
            <person name="Doudna J."/>
            <person name="Cate J.H.D."/>
            <person name="Banfield J.F."/>
        </authorList>
    </citation>
    <scope>NUCLEOTIDE SEQUENCE</scope>
    <source>
        <strain evidence="1">NC_groundwater_1664_Pr3_B-0.1um_52_9</strain>
    </source>
</reference>
<evidence type="ECO:0000313" key="2">
    <source>
        <dbReference type="Proteomes" id="UP000807825"/>
    </source>
</evidence>
<comment type="caution">
    <text evidence="1">The sequence shown here is derived from an EMBL/GenBank/DDBJ whole genome shotgun (WGS) entry which is preliminary data.</text>
</comment>
<dbReference type="AlphaFoldDB" id="A0A9D6V1T3"/>
<proteinExistence type="predicted"/>
<dbReference type="EMBL" id="JACRDE010000327">
    <property type="protein sequence ID" value="MBI5250283.1"/>
    <property type="molecule type" value="Genomic_DNA"/>
</dbReference>
<evidence type="ECO:0000313" key="1">
    <source>
        <dbReference type="EMBL" id="MBI5250283.1"/>
    </source>
</evidence>
<name>A0A9D6V1T3_9BACT</name>
<accession>A0A9D6V1T3</accession>
<protein>
    <submittedName>
        <fullName evidence="1">Uncharacterized protein</fullName>
    </submittedName>
</protein>